<organism evidence="5 6">
    <name type="scientific">Ignatzschineria rhizosphaerae</name>
    <dbReference type="NCBI Taxonomy" id="2923279"/>
    <lineage>
        <taxon>Bacteria</taxon>
        <taxon>Pseudomonadati</taxon>
        <taxon>Pseudomonadota</taxon>
        <taxon>Gammaproteobacteria</taxon>
        <taxon>Cardiobacteriales</taxon>
        <taxon>Ignatzschineriaceae</taxon>
        <taxon>Ignatzschineria</taxon>
    </lineage>
</organism>
<dbReference type="InterPro" id="IPR000835">
    <property type="entry name" value="HTH_MarR-typ"/>
</dbReference>
<evidence type="ECO:0000259" key="4">
    <source>
        <dbReference type="PROSITE" id="PS50995"/>
    </source>
</evidence>
<dbReference type="Pfam" id="PF01047">
    <property type="entry name" value="MarR"/>
    <property type="match status" value="1"/>
</dbReference>
<keyword evidence="1" id="KW-0805">Transcription regulation</keyword>
<dbReference type="PANTHER" id="PTHR42756:SF1">
    <property type="entry name" value="TRANSCRIPTIONAL REPRESSOR OF EMRAB OPERON"/>
    <property type="match status" value="1"/>
</dbReference>
<dbReference type="InterPro" id="IPR036390">
    <property type="entry name" value="WH_DNA-bd_sf"/>
</dbReference>
<feature type="domain" description="HTH marR-type" evidence="4">
    <location>
        <begin position="30"/>
        <end position="169"/>
    </location>
</feature>
<proteinExistence type="predicted"/>
<keyword evidence="3" id="KW-0804">Transcription</keyword>
<dbReference type="EMBL" id="CP093379">
    <property type="protein sequence ID" value="UNM96365.1"/>
    <property type="molecule type" value="Genomic_DNA"/>
</dbReference>
<evidence type="ECO:0000313" key="5">
    <source>
        <dbReference type="EMBL" id="UNM96365.1"/>
    </source>
</evidence>
<evidence type="ECO:0000256" key="3">
    <source>
        <dbReference type="ARBA" id="ARBA00023163"/>
    </source>
</evidence>
<reference evidence="5 6" key="1">
    <citation type="submission" date="2022-03" db="EMBL/GenBank/DDBJ databases">
        <title>Ignatzschineria rhizosphaerae HR5S32.</title>
        <authorList>
            <person name="Sun J.Q."/>
            <person name="Feng J.Y."/>
        </authorList>
    </citation>
    <scope>NUCLEOTIDE SEQUENCE [LARGE SCALE GENOMIC DNA]</scope>
    <source>
        <strain evidence="5 6">HR5S32</strain>
    </source>
</reference>
<dbReference type="RefSeq" id="WP_242149813.1">
    <property type="nucleotide sequence ID" value="NZ_CP093379.1"/>
</dbReference>
<keyword evidence="2" id="KW-0238">DNA-binding</keyword>
<gene>
    <name evidence="5" type="ORF">MMG00_00310</name>
</gene>
<keyword evidence="6" id="KW-1185">Reference proteome</keyword>
<name>A0ABY3X262_9GAMM</name>
<dbReference type="Proteomes" id="UP000829542">
    <property type="component" value="Chromosome"/>
</dbReference>
<accession>A0ABY3X262</accession>
<protein>
    <submittedName>
        <fullName evidence="5">MarR family transcriptional regulator</fullName>
    </submittedName>
</protein>
<sequence length="173" mass="20246">MSKKIKKDNDHISHAISQWQREKPDLESKEMLLIGRLINCTIIISEELEKLYGTYQINRGEFDVLATLRRAGKPYELTPTELFSTLMITSGTMTNRLQQLQKKGLITRVPNPIDARSMRVSLNEKGLKLIDELIYQHVDLEKKLYKLIPETTQRALEENLGDWLYKLRDFKQQ</sequence>
<dbReference type="Gene3D" id="1.10.10.10">
    <property type="entry name" value="Winged helix-like DNA-binding domain superfamily/Winged helix DNA-binding domain"/>
    <property type="match status" value="1"/>
</dbReference>
<dbReference type="PANTHER" id="PTHR42756">
    <property type="entry name" value="TRANSCRIPTIONAL REGULATOR, MARR"/>
    <property type="match status" value="1"/>
</dbReference>
<dbReference type="SMART" id="SM00347">
    <property type="entry name" value="HTH_MARR"/>
    <property type="match status" value="1"/>
</dbReference>
<dbReference type="PRINTS" id="PR00598">
    <property type="entry name" value="HTHMARR"/>
</dbReference>
<dbReference type="SUPFAM" id="SSF46785">
    <property type="entry name" value="Winged helix' DNA-binding domain"/>
    <property type="match status" value="1"/>
</dbReference>
<evidence type="ECO:0000256" key="2">
    <source>
        <dbReference type="ARBA" id="ARBA00023125"/>
    </source>
</evidence>
<evidence type="ECO:0000313" key="6">
    <source>
        <dbReference type="Proteomes" id="UP000829542"/>
    </source>
</evidence>
<dbReference type="InterPro" id="IPR036388">
    <property type="entry name" value="WH-like_DNA-bd_sf"/>
</dbReference>
<dbReference type="PROSITE" id="PS50995">
    <property type="entry name" value="HTH_MARR_2"/>
    <property type="match status" value="1"/>
</dbReference>
<evidence type="ECO:0000256" key="1">
    <source>
        <dbReference type="ARBA" id="ARBA00023015"/>
    </source>
</evidence>